<protein>
    <submittedName>
        <fullName evidence="1">PIR Superfamily Protein</fullName>
    </submittedName>
</protein>
<dbReference type="AlphaFoldDB" id="A0A1A8W913"/>
<dbReference type="Proteomes" id="UP000078560">
    <property type="component" value="Unassembled WGS sequence"/>
</dbReference>
<evidence type="ECO:0000313" key="2">
    <source>
        <dbReference type="Proteomes" id="UP000078560"/>
    </source>
</evidence>
<name>A0A1A8W913_PLAOA</name>
<proteinExistence type="predicted"/>
<gene>
    <name evidence="1" type="ORF">POVCU2_0053710</name>
</gene>
<organism evidence="1 2">
    <name type="scientific">Plasmodium ovale curtisi</name>
    <dbReference type="NCBI Taxonomy" id="864141"/>
    <lineage>
        <taxon>Eukaryota</taxon>
        <taxon>Sar</taxon>
        <taxon>Alveolata</taxon>
        <taxon>Apicomplexa</taxon>
        <taxon>Aconoidasida</taxon>
        <taxon>Haemosporida</taxon>
        <taxon>Plasmodiidae</taxon>
        <taxon>Plasmodium</taxon>
        <taxon>Plasmodium (Plasmodium)</taxon>
    </lineage>
</organism>
<accession>A0A1A8W913</accession>
<evidence type="ECO:0000313" key="1">
    <source>
        <dbReference type="EMBL" id="SBS89309.1"/>
    </source>
</evidence>
<dbReference type="Pfam" id="PF05795">
    <property type="entry name" value="Plasmodium_Vir"/>
    <property type="match status" value="1"/>
</dbReference>
<reference evidence="2" key="1">
    <citation type="submission" date="2016-05" db="EMBL/GenBank/DDBJ databases">
        <authorList>
            <person name="Naeem Raeece"/>
        </authorList>
    </citation>
    <scope>NUCLEOTIDE SEQUENCE [LARGE SCALE GENOMIC DNA]</scope>
</reference>
<dbReference type="VEuPathDB" id="PlasmoDB:PocGH01_00073200"/>
<dbReference type="InterPro" id="IPR008780">
    <property type="entry name" value="Plasmodium_Vir"/>
</dbReference>
<sequence>MNHVVADIYSFFESFKDYKMYEKEMEVKLSKDNHNTKCDSFISDDRKFGTETANSICVKFKILCNVIETRKIPRIRSVLDEKDYSYINYWLNGKLRNTTITDKLTAYDFQDTMTTQESDLFNYPYLDKKLYDIVEDDYQNMKLLEHLHVNYYENFVKISDLTKEKKILCFEHVKELFDTYKKGIIQCPHDNSNFCKALEHFKREYEKLYLGDYDISEKCTDGELLILPTYSDVSLGDKITTVGSILGPSFGTLFAMLLLYKTTPFGQWIRYKMGTNKGSHSNLYEKNDELLLDNSDSGYINSGVNPYRVSYDSITNY</sequence>
<dbReference type="EMBL" id="FLQU01000714">
    <property type="protein sequence ID" value="SBS89309.1"/>
    <property type="molecule type" value="Genomic_DNA"/>
</dbReference>